<evidence type="ECO:0000256" key="4">
    <source>
        <dbReference type="PROSITE-ProRule" id="PRU00489"/>
    </source>
</evidence>
<name>A0A7M2REI1_9FIRM</name>
<dbReference type="PANTHER" id="PTHR12829">
    <property type="entry name" value="N6-ADENOSINE-METHYLTRANSFERASE"/>
    <property type="match status" value="1"/>
</dbReference>
<proteinExistence type="inferred from homology"/>
<gene>
    <name evidence="5" type="ORF">INP51_11070</name>
</gene>
<dbReference type="GO" id="GO:0008173">
    <property type="term" value="F:RNA methyltransferase activity"/>
    <property type="evidence" value="ECO:0007669"/>
    <property type="project" value="UniProtKB-ARBA"/>
</dbReference>
<dbReference type="Proteomes" id="UP000593601">
    <property type="component" value="Chromosome"/>
</dbReference>
<dbReference type="GO" id="GO:0008757">
    <property type="term" value="F:S-adenosylmethionine-dependent methyltransferase activity"/>
    <property type="evidence" value="ECO:0007669"/>
    <property type="project" value="UniProtKB-ARBA"/>
</dbReference>
<protein>
    <recommendedName>
        <fullName evidence="7">Transcriptional activator, adenine-specific DNA methyltransferase</fullName>
    </recommendedName>
</protein>
<evidence type="ECO:0000256" key="3">
    <source>
        <dbReference type="ARBA" id="ARBA00022691"/>
    </source>
</evidence>
<dbReference type="KEGG" id="bliq:INP51_11070"/>
<dbReference type="InterPro" id="IPR007757">
    <property type="entry name" value="MT-A70-like"/>
</dbReference>
<organism evidence="5 6">
    <name type="scientific">Blautia liquoris</name>
    <dbReference type="NCBI Taxonomy" id="2779518"/>
    <lineage>
        <taxon>Bacteria</taxon>
        <taxon>Bacillati</taxon>
        <taxon>Bacillota</taxon>
        <taxon>Clostridia</taxon>
        <taxon>Lachnospirales</taxon>
        <taxon>Lachnospiraceae</taxon>
        <taxon>Blautia</taxon>
    </lineage>
</organism>
<dbReference type="GO" id="GO:0032259">
    <property type="term" value="P:methylation"/>
    <property type="evidence" value="ECO:0007669"/>
    <property type="project" value="UniProtKB-KW"/>
</dbReference>
<dbReference type="PANTHER" id="PTHR12829:SF7">
    <property type="entry name" value="N6-ADENOSINE-METHYLTRANSFERASE CATALYTIC SUBUNIT"/>
    <property type="match status" value="1"/>
</dbReference>
<evidence type="ECO:0000313" key="5">
    <source>
        <dbReference type="EMBL" id="QOV18548.1"/>
    </source>
</evidence>
<dbReference type="EMBL" id="CP063304">
    <property type="protein sequence ID" value="QOV18548.1"/>
    <property type="molecule type" value="Genomic_DNA"/>
</dbReference>
<dbReference type="Pfam" id="PF05063">
    <property type="entry name" value="MT-A70"/>
    <property type="match status" value="1"/>
</dbReference>
<accession>A0A7M2REI1</accession>
<dbReference type="PROSITE" id="PS51143">
    <property type="entry name" value="MT_A70"/>
    <property type="match status" value="1"/>
</dbReference>
<comment type="similarity">
    <text evidence="4">Belongs to the MT-A70-like family.</text>
</comment>
<reference evidence="5 6" key="1">
    <citation type="submission" date="2020-10" db="EMBL/GenBank/DDBJ databases">
        <title>Blautia liquoris sp.nov., isolated from the mud in a fermentation cellar used for the production of Chinese strong-flavoured liquor.</title>
        <authorList>
            <person name="Lu L."/>
        </authorList>
    </citation>
    <scope>NUCLEOTIDE SEQUENCE [LARGE SCALE GENOMIC DNA]</scope>
    <source>
        <strain evidence="5 6">LZLJ-3</strain>
    </source>
</reference>
<evidence type="ECO:0000256" key="2">
    <source>
        <dbReference type="ARBA" id="ARBA00022679"/>
    </source>
</evidence>
<keyword evidence="6" id="KW-1185">Reference proteome</keyword>
<evidence type="ECO:0000256" key="1">
    <source>
        <dbReference type="ARBA" id="ARBA00022603"/>
    </source>
</evidence>
<sequence length="154" mass="17648">MKLEDICSLPISSIADKDCALFLWSTFPMIPEALKVMRSWGFTYKTVAFVWIKQNRSGNGFFSGLGHWTRSNVEICLLGIKGKPKRISKKVHQLIISPLERHSKKPDIVREKIVELMGDISRIELFARQSVKDWAVWGDEVENDISLKVSDKEI</sequence>
<keyword evidence="3" id="KW-0949">S-adenosyl-L-methionine</keyword>
<evidence type="ECO:0008006" key="7">
    <source>
        <dbReference type="Google" id="ProtNLM"/>
    </source>
</evidence>
<keyword evidence="2" id="KW-0808">Transferase</keyword>
<evidence type="ECO:0000313" key="6">
    <source>
        <dbReference type="Proteomes" id="UP000593601"/>
    </source>
</evidence>
<dbReference type="AlphaFoldDB" id="A0A7M2REI1"/>
<keyword evidence="1" id="KW-0489">Methyltransferase</keyword>